<evidence type="ECO:0000256" key="1">
    <source>
        <dbReference type="ARBA" id="ARBA00038414"/>
    </source>
</evidence>
<protein>
    <recommendedName>
        <fullName evidence="4">Hydantoin racemase</fullName>
    </recommendedName>
</protein>
<dbReference type="InterPro" id="IPR052186">
    <property type="entry name" value="Hydantoin_racemase-like"/>
</dbReference>
<dbReference type="KEGG" id="amaq:GO499_03790"/>
<dbReference type="InterPro" id="IPR053714">
    <property type="entry name" value="Iso_Racemase_Enz_sf"/>
</dbReference>
<dbReference type="InterPro" id="IPR015942">
    <property type="entry name" value="Asp/Glu/hydantoin_racemase"/>
</dbReference>
<organism evidence="2 3">
    <name type="scientific">Algicella marina</name>
    <dbReference type="NCBI Taxonomy" id="2683284"/>
    <lineage>
        <taxon>Bacteria</taxon>
        <taxon>Pseudomonadati</taxon>
        <taxon>Pseudomonadota</taxon>
        <taxon>Alphaproteobacteria</taxon>
        <taxon>Rhodobacterales</taxon>
        <taxon>Paracoccaceae</taxon>
        <taxon>Algicella</taxon>
    </lineage>
</organism>
<evidence type="ECO:0000313" key="3">
    <source>
        <dbReference type="Proteomes" id="UP000464495"/>
    </source>
</evidence>
<proteinExistence type="inferred from homology"/>
<dbReference type="Gene3D" id="3.40.50.12500">
    <property type="match status" value="1"/>
</dbReference>
<dbReference type="AlphaFoldDB" id="A0A6P1SX79"/>
<dbReference type="RefSeq" id="WP_161860938.1">
    <property type="nucleotide sequence ID" value="NZ_CP046620.1"/>
</dbReference>
<dbReference type="Pfam" id="PF01177">
    <property type="entry name" value="Asp_Glu_race"/>
    <property type="match status" value="1"/>
</dbReference>
<reference evidence="2 3" key="1">
    <citation type="submission" date="2019-12" db="EMBL/GenBank/DDBJ databases">
        <title>Complete genome sequence of Algicella marina strain 9Alg 56(T) isolated from the red alga Tichocarpus crinitus.</title>
        <authorList>
            <person name="Kim S.-G."/>
            <person name="Nedashkovskaya O.I."/>
        </authorList>
    </citation>
    <scope>NUCLEOTIDE SEQUENCE [LARGE SCALE GENOMIC DNA]</scope>
    <source>
        <strain evidence="2 3">9Alg 56</strain>
    </source>
</reference>
<dbReference type="EMBL" id="CP046620">
    <property type="protein sequence ID" value="QHQ34367.1"/>
    <property type="molecule type" value="Genomic_DNA"/>
</dbReference>
<evidence type="ECO:0000313" key="2">
    <source>
        <dbReference type="EMBL" id="QHQ34367.1"/>
    </source>
</evidence>
<dbReference type="PANTHER" id="PTHR28047">
    <property type="entry name" value="PROTEIN DCG1"/>
    <property type="match status" value="1"/>
</dbReference>
<name>A0A6P1SX79_9RHOB</name>
<accession>A0A6P1SX79</accession>
<dbReference type="PANTHER" id="PTHR28047:SF5">
    <property type="entry name" value="PROTEIN DCG1"/>
    <property type="match status" value="1"/>
</dbReference>
<sequence>MRILCLNANTTAYVTRTVADEMASTLCNRAHVIPVTPEDGPPIIRSAEDNALAHQGVLTAAHEHMNNADAIMLAVSFDTALTELRGSLSIPVVGMTEASISLARLCGGPLGFITLGASLVPLYEETLTHCDLKTDCVGWRAFDAPSAYREGDKTELDRLLLAATAELATDGARTVVLLGAVLAGAARRIAPRTKTRVIDGGNAGALIAEALLNLP</sequence>
<dbReference type="GO" id="GO:0047661">
    <property type="term" value="F:amino-acid racemase activity"/>
    <property type="evidence" value="ECO:0007669"/>
    <property type="project" value="InterPro"/>
</dbReference>
<keyword evidence="3" id="KW-1185">Reference proteome</keyword>
<evidence type="ECO:0008006" key="4">
    <source>
        <dbReference type="Google" id="ProtNLM"/>
    </source>
</evidence>
<gene>
    <name evidence="2" type="ORF">GO499_03790</name>
</gene>
<dbReference type="Proteomes" id="UP000464495">
    <property type="component" value="Chromosome"/>
</dbReference>
<comment type="similarity">
    <text evidence="1">Belongs to the HyuE racemase family.</text>
</comment>